<evidence type="ECO:0000256" key="1">
    <source>
        <dbReference type="SAM" id="Phobius"/>
    </source>
</evidence>
<evidence type="ECO:0008006" key="4">
    <source>
        <dbReference type="Google" id="ProtNLM"/>
    </source>
</evidence>
<reference evidence="2" key="1">
    <citation type="submission" date="2020-01" db="EMBL/GenBank/DDBJ databases">
        <title>Development of genomics and gene disruption for Polysphondylium violaceum indicates a role for the polyketide synthase stlB in stalk morphogenesis.</title>
        <authorList>
            <person name="Narita B."/>
            <person name="Kawabe Y."/>
            <person name="Kin K."/>
            <person name="Saito T."/>
            <person name="Gibbs R."/>
            <person name="Kuspa A."/>
            <person name="Muzny D."/>
            <person name="Queller D."/>
            <person name="Richards S."/>
            <person name="Strassman J."/>
            <person name="Sucgang R."/>
            <person name="Worley K."/>
            <person name="Schaap P."/>
        </authorList>
    </citation>
    <scope>NUCLEOTIDE SEQUENCE</scope>
    <source>
        <strain evidence="2">QSvi11</strain>
    </source>
</reference>
<name>A0A8J4PUS1_9MYCE</name>
<keyword evidence="3" id="KW-1185">Reference proteome</keyword>
<dbReference type="AlphaFoldDB" id="A0A8J4PUS1"/>
<evidence type="ECO:0000313" key="2">
    <source>
        <dbReference type="EMBL" id="KAF2075273.1"/>
    </source>
</evidence>
<feature type="transmembrane region" description="Helical" evidence="1">
    <location>
        <begin position="139"/>
        <end position="158"/>
    </location>
</feature>
<feature type="transmembrane region" description="Helical" evidence="1">
    <location>
        <begin position="63"/>
        <end position="82"/>
    </location>
</feature>
<dbReference type="Proteomes" id="UP000695562">
    <property type="component" value="Unassembled WGS sequence"/>
</dbReference>
<protein>
    <recommendedName>
        <fullName evidence="4">Transmembrane protein</fullName>
    </recommendedName>
</protein>
<organism evidence="2 3">
    <name type="scientific">Polysphondylium violaceum</name>
    <dbReference type="NCBI Taxonomy" id="133409"/>
    <lineage>
        <taxon>Eukaryota</taxon>
        <taxon>Amoebozoa</taxon>
        <taxon>Evosea</taxon>
        <taxon>Eumycetozoa</taxon>
        <taxon>Dictyostelia</taxon>
        <taxon>Dictyosteliales</taxon>
        <taxon>Dictyosteliaceae</taxon>
        <taxon>Polysphondylium</taxon>
    </lineage>
</organism>
<proteinExistence type="predicted"/>
<dbReference type="EMBL" id="AJWJ01000106">
    <property type="protein sequence ID" value="KAF2075273.1"/>
    <property type="molecule type" value="Genomic_DNA"/>
</dbReference>
<sequence>MDILNKIKKNKSILDLMHDTFFNIIDGKIFKIICIFIQLITSLILGCLSIVLKDRDHMFDSWYYYLIHVIVTFYGIVIVFKFQNNTKLIFIYILLLSCLVLVSSFTFFWYAGQSNIIHNTCMENCKDTFKYYDDKLTKTLLLTIIEVIALHPFVTWLIKVLKQEKTYCD</sequence>
<keyword evidence="1" id="KW-1133">Transmembrane helix</keyword>
<dbReference type="OrthoDB" id="20997at2759"/>
<keyword evidence="1" id="KW-0472">Membrane</keyword>
<accession>A0A8J4PUS1</accession>
<feature type="transmembrane region" description="Helical" evidence="1">
    <location>
        <begin position="89"/>
        <end position="110"/>
    </location>
</feature>
<evidence type="ECO:0000313" key="3">
    <source>
        <dbReference type="Proteomes" id="UP000695562"/>
    </source>
</evidence>
<feature type="transmembrane region" description="Helical" evidence="1">
    <location>
        <begin position="29"/>
        <end position="51"/>
    </location>
</feature>
<comment type="caution">
    <text evidence="2">The sequence shown here is derived from an EMBL/GenBank/DDBJ whole genome shotgun (WGS) entry which is preliminary data.</text>
</comment>
<gene>
    <name evidence="2" type="ORF">CYY_003402</name>
</gene>
<keyword evidence="1" id="KW-0812">Transmembrane</keyword>